<proteinExistence type="predicted"/>
<evidence type="ECO:0000313" key="1">
    <source>
        <dbReference type="EMBL" id="PDT46098.1"/>
    </source>
</evidence>
<sequence>MLMKIRGRSAADFYCRDATSNRPAAGRSAVELHAWVLTGSFPRGIGRTVLQKAMLLSVRHTLLFCWEIFLIFAI</sequence>
<protein>
    <submittedName>
        <fullName evidence="1">Uncharacterized protein</fullName>
    </submittedName>
</protein>
<dbReference type="EMBL" id="NWTC01000015">
    <property type="protein sequence ID" value="PDT46098.1"/>
    <property type="molecule type" value="Genomic_DNA"/>
</dbReference>
<dbReference type="AlphaFoldDB" id="A0A2A6LUP6"/>
<name>A0A2A6LUP6_RHIFR</name>
<gene>
    <name evidence="1" type="ORF">CO661_19275</name>
</gene>
<organism evidence="1 2">
    <name type="scientific">Rhizobium fredii</name>
    <name type="common">Sinorhizobium fredii</name>
    <dbReference type="NCBI Taxonomy" id="380"/>
    <lineage>
        <taxon>Bacteria</taxon>
        <taxon>Pseudomonadati</taxon>
        <taxon>Pseudomonadota</taxon>
        <taxon>Alphaproteobacteria</taxon>
        <taxon>Hyphomicrobiales</taxon>
        <taxon>Rhizobiaceae</taxon>
        <taxon>Sinorhizobium/Ensifer group</taxon>
        <taxon>Sinorhizobium</taxon>
    </lineage>
</organism>
<dbReference type="Proteomes" id="UP000220353">
    <property type="component" value="Unassembled WGS sequence"/>
</dbReference>
<accession>A0A2A6LUP6</accession>
<evidence type="ECO:0000313" key="2">
    <source>
        <dbReference type="Proteomes" id="UP000220353"/>
    </source>
</evidence>
<reference evidence="1 2" key="1">
    <citation type="submission" date="2017-09" db="EMBL/GenBank/DDBJ databases">
        <title>Comparative genomics of rhizobia isolated from Phaseolus vulgaris in China.</title>
        <authorList>
            <person name="Tong W."/>
        </authorList>
    </citation>
    <scope>NUCLEOTIDE SEQUENCE [LARGE SCALE GENOMIC DNA]</scope>
    <source>
        <strain evidence="1 2">PCH1</strain>
    </source>
</reference>
<comment type="caution">
    <text evidence="1">The sequence shown here is derived from an EMBL/GenBank/DDBJ whole genome shotgun (WGS) entry which is preliminary data.</text>
</comment>